<feature type="compositionally biased region" description="Basic and acidic residues" evidence="12">
    <location>
        <begin position="291"/>
        <end position="310"/>
    </location>
</feature>
<keyword evidence="9 13" id="KW-1133">Transmembrane helix</keyword>
<keyword evidence="3" id="KW-0813">Transport</keyword>
<gene>
    <name evidence="14" type="ORF">GCM10020221_10900</name>
</gene>
<feature type="compositionally biased region" description="Low complexity" evidence="12">
    <location>
        <begin position="321"/>
        <end position="339"/>
    </location>
</feature>
<keyword evidence="6 13" id="KW-0812">Transmembrane</keyword>
<dbReference type="PANTHER" id="PTHR30365">
    <property type="entry name" value="CYTOCHROME D UBIQUINOL OXIDASE"/>
    <property type="match status" value="1"/>
</dbReference>
<dbReference type="InterPro" id="IPR002585">
    <property type="entry name" value="Cyt-d_ubiquinol_oxidase_su_1"/>
</dbReference>
<feature type="transmembrane region" description="Helical" evidence="13">
    <location>
        <begin position="95"/>
        <end position="119"/>
    </location>
</feature>
<evidence type="ECO:0000256" key="9">
    <source>
        <dbReference type="ARBA" id="ARBA00022989"/>
    </source>
</evidence>
<comment type="caution">
    <text evidence="14">The sequence shown here is derived from an EMBL/GenBank/DDBJ whole genome shotgun (WGS) entry which is preliminary data.</text>
</comment>
<evidence type="ECO:0000256" key="2">
    <source>
        <dbReference type="ARBA" id="ARBA00009819"/>
    </source>
</evidence>
<keyword evidence="5" id="KW-0349">Heme</keyword>
<evidence type="ECO:0000256" key="5">
    <source>
        <dbReference type="ARBA" id="ARBA00022617"/>
    </source>
</evidence>
<comment type="similarity">
    <text evidence="2">Belongs to the cytochrome ubiquinol oxidase subunit 1 family.</text>
</comment>
<feature type="compositionally biased region" description="Basic and acidic residues" evidence="12">
    <location>
        <begin position="340"/>
        <end position="349"/>
    </location>
</feature>
<evidence type="ECO:0000256" key="8">
    <source>
        <dbReference type="ARBA" id="ARBA00022982"/>
    </source>
</evidence>
<evidence type="ECO:0000313" key="15">
    <source>
        <dbReference type="Proteomes" id="UP001501102"/>
    </source>
</evidence>
<dbReference type="Proteomes" id="UP001501102">
    <property type="component" value="Unassembled WGS sequence"/>
</dbReference>
<evidence type="ECO:0000256" key="11">
    <source>
        <dbReference type="ARBA" id="ARBA00023136"/>
    </source>
</evidence>
<proteinExistence type="inferred from homology"/>
<accession>A0ABN3WHZ0</accession>
<evidence type="ECO:0000256" key="7">
    <source>
        <dbReference type="ARBA" id="ARBA00022723"/>
    </source>
</evidence>
<keyword evidence="15" id="KW-1185">Reference proteome</keyword>
<keyword evidence="8" id="KW-0249">Electron transport</keyword>
<keyword evidence="4" id="KW-1003">Cell membrane</keyword>
<sequence length="349" mass="37908">MNVVDLARLQFAVTATLHFLFVAVTLGLVTVVALMQTRAARTADPGLHAERMRRVRFWGGLYVINYALGIVSGLTQEFQFGLNWSGLSHVLGNVVGAPLAIETIVAFFLESTFLGLWAFGFKRVRPRVHLALIWGVTLTAYASTFWIMVVNGFMQKPVGYAKRDGVAYVTDWGAILTNGATWYAVFHIIGAVALLAGLILAAVSAHHLRRGRDTAFFRPTLRQGSLLAGVGAVVAVSAGFIHLDALKSTEPEKWVTLMGETGEEVDKARGRRAGRLRPGRLDAARLGQPRLPRDAPHRHAADRPRLDPGLRRPPRGHRGADGPATLPAAAARHPAAPRVRGPDLRLAEP</sequence>
<evidence type="ECO:0000256" key="3">
    <source>
        <dbReference type="ARBA" id="ARBA00022448"/>
    </source>
</evidence>
<name>A0ABN3WHZ0_STRTU</name>
<feature type="transmembrane region" description="Helical" evidence="13">
    <location>
        <begin position="224"/>
        <end position="243"/>
    </location>
</feature>
<organism evidence="14 15">
    <name type="scientific">Streptomyces thioluteus</name>
    <dbReference type="NCBI Taxonomy" id="66431"/>
    <lineage>
        <taxon>Bacteria</taxon>
        <taxon>Bacillati</taxon>
        <taxon>Actinomycetota</taxon>
        <taxon>Actinomycetes</taxon>
        <taxon>Kitasatosporales</taxon>
        <taxon>Streptomycetaceae</taxon>
        <taxon>Streptomyces</taxon>
    </lineage>
</organism>
<evidence type="ECO:0000256" key="13">
    <source>
        <dbReference type="SAM" id="Phobius"/>
    </source>
</evidence>
<feature type="transmembrane region" description="Helical" evidence="13">
    <location>
        <begin position="12"/>
        <end position="34"/>
    </location>
</feature>
<feature type="region of interest" description="Disordered" evidence="12">
    <location>
        <begin position="269"/>
        <end position="349"/>
    </location>
</feature>
<evidence type="ECO:0000256" key="4">
    <source>
        <dbReference type="ARBA" id="ARBA00022475"/>
    </source>
</evidence>
<keyword evidence="7" id="KW-0479">Metal-binding</keyword>
<evidence type="ECO:0000256" key="10">
    <source>
        <dbReference type="ARBA" id="ARBA00023004"/>
    </source>
</evidence>
<dbReference type="Pfam" id="PF01654">
    <property type="entry name" value="Cyt_bd_oxida_I"/>
    <property type="match status" value="1"/>
</dbReference>
<keyword evidence="11 13" id="KW-0472">Membrane</keyword>
<evidence type="ECO:0000256" key="12">
    <source>
        <dbReference type="SAM" id="MobiDB-lite"/>
    </source>
</evidence>
<feature type="transmembrane region" description="Helical" evidence="13">
    <location>
        <begin position="180"/>
        <end position="203"/>
    </location>
</feature>
<evidence type="ECO:0000256" key="1">
    <source>
        <dbReference type="ARBA" id="ARBA00004651"/>
    </source>
</evidence>
<feature type="transmembrane region" description="Helical" evidence="13">
    <location>
        <begin position="131"/>
        <end position="154"/>
    </location>
</feature>
<feature type="transmembrane region" description="Helical" evidence="13">
    <location>
        <begin position="55"/>
        <end position="75"/>
    </location>
</feature>
<dbReference type="PANTHER" id="PTHR30365:SF14">
    <property type="entry name" value="CYTOCHROME BD MENAQUINOL OXIDASE SUBUNIT I-RELATED"/>
    <property type="match status" value="1"/>
</dbReference>
<dbReference type="EMBL" id="BAAAXZ010000040">
    <property type="protein sequence ID" value="GAA2916751.1"/>
    <property type="molecule type" value="Genomic_DNA"/>
</dbReference>
<reference evidence="14 15" key="1">
    <citation type="journal article" date="2019" name="Int. J. Syst. Evol. Microbiol.">
        <title>The Global Catalogue of Microorganisms (GCM) 10K type strain sequencing project: providing services to taxonomists for standard genome sequencing and annotation.</title>
        <authorList>
            <consortium name="The Broad Institute Genomics Platform"/>
            <consortium name="The Broad Institute Genome Sequencing Center for Infectious Disease"/>
            <person name="Wu L."/>
            <person name="Ma J."/>
        </authorList>
    </citation>
    <scope>NUCLEOTIDE SEQUENCE [LARGE SCALE GENOMIC DNA]</scope>
    <source>
        <strain evidence="14 15">JCM 4087</strain>
    </source>
</reference>
<evidence type="ECO:0008006" key="16">
    <source>
        <dbReference type="Google" id="ProtNLM"/>
    </source>
</evidence>
<feature type="compositionally biased region" description="Basic residues" evidence="12">
    <location>
        <begin position="269"/>
        <end position="278"/>
    </location>
</feature>
<evidence type="ECO:0000256" key="6">
    <source>
        <dbReference type="ARBA" id="ARBA00022692"/>
    </source>
</evidence>
<protein>
    <recommendedName>
        <fullName evidence="16">Cytochrome ubiquinol oxidase subunit I</fullName>
    </recommendedName>
</protein>
<evidence type="ECO:0000313" key="14">
    <source>
        <dbReference type="EMBL" id="GAA2916751.1"/>
    </source>
</evidence>
<comment type="subcellular location">
    <subcellularLocation>
        <location evidence="1">Cell membrane</location>
        <topology evidence="1">Multi-pass membrane protein</topology>
    </subcellularLocation>
</comment>
<keyword evidence="10" id="KW-0408">Iron</keyword>